<keyword evidence="2" id="KW-1185">Reference proteome</keyword>
<feature type="region of interest" description="Disordered" evidence="1">
    <location>
        <begin position="1"/>
        <end position="35"/>
    </location>
</feature>
<reference evidence="3" key="1">
    <citation type="submission" date="2025-08" db="UniProtKB">
        <authorList>
            <consortium name="RefSeq"/>
        </authorList>
    </citation>
    <scope>IDENTIFICATION</scope>
</reference>
<protein>
    <submittedName>
        <fullName evidence="3">Uncharacterized protein LOC136080620</fullName>
    </submittedName>
</protein>
<sequence length="162" mass="19120">MDLENDLQEMTKNNEKNLSNTNNDQSTFSDDEDQNIADIKNSGRTFTGIYNQKEYTEGLFILTKISMENGGVKYFIGKIQSIQPGTSRDIHKCEIIFMRHYRNTENKFVWPTIEDNLVIDDFFIVEVLEMPEVQRRGVSKCNFDKNEIRSLCVNKYWIYFMK</sequence>
<evidence type="ECO:0000313" key="2">
    <source>
        <dbReference type="Proteomes" id="UP001652625"/>
    </source>
</evidence>
<accession>A0ABM4BWG5</accession>
<dbReference type="RefSeq" id="XP_065653573.1">
    <property type="nucleotide sequence ID" value="XM_065797501.1"/>
</dbReference>
<gene>
    <name evidence="3" type="primary">LOC136080620</name>
</gene>
<name>A0ABM4BWG5_HYDVU</name>
<dbReference type="Proteomes" id="UP001652625">
    <property type="component" value="Chromosome 05"/>
</dbReference>
<evidence type="ECO:0000256" key="1">
    <source>
        <dbReference type="SAM" id="MobiDB-lite"/>
    </source>
</evidence>
<proteinExistence type="predicted"/>
<dbReference type="GeneID" id="136080620"/>
<evidence type="ECO:0000313" key="3">
    <source>
        <dbReference type="RefSeq" id="XP_065653573.1"/>
    </source>
</evidence>
<organism evidence="2 3">
    <name type="scientific">Hydra vulgaris</name>
    <name type="common">Hydra</name>
    <name type="synonym">Hydra attenuata</name>
    <dbReference type="NCBI Taxonomy" id="6087"/>
    <lineage>
        <taxon>Eukaryota</taxon>
        <taxon>Metazoa</taxon>
        <taxon>Cnidaria</taxon>
        <taxon>Hydrozoa</taxon>
        <taxon>Hydroidolina</taxon>
        <taxon>Anthoathecata</taxon>
        <taxon>Aplanulata</taxon>
        <taxon>Hydridae</taxon>
        <taxon>Hydra</taxon>
    </lineage>
</organism>